<name>A0ACB9ITH3_9ASTR</name>
<comment type="caution">
    <text evidence="1">The sequence shown here is derived from an EMBL/GenBank/DDBJ whole genome shotgun (WGS) entry which is preliminary data.</text>
</comment>
<sequence length="216" mass="24146">MHPCIPVAARRSLLLLKSIPVAARRSLPVLVNPEGRVVSIPVQNSDLSYYNFTWQGPIALNLKMAVDEEQKIITHDVSKAIDYANLSSTINLVEPQIILCFVLQVVIQPRTDVLTMPYIVVVNGVDKAVVDIEGASFVVKVREIVGWVPTLKKPMVYSDLENEKVGDNNFFNKDIDSEVESIEKGLSNNVEEKVPLNDDGDFHRNVEKLNPQGRKE</sequence>
<evidence type="ECO:0000313" key="2">
    <source>
        <dbReference type="Proteomes" id="UP001056120"/>
    </source>
</evidence>
<protein>
    <submittedName>
        <fullName evidence="1">Uncharacterized protein</fullName>
    </submittedName>
</protein>
<reference evidence="1 2" key="2">
    <citation type="journal article" date="2022" name="Mol. Ecol. Resour.">
        <title>The genomes of chicory, endive, great burdock and yacon provide insights into Asteraceae paleo-polyploidization history and plant inulin production.</title>
        <authorList>
            <person name="Fan W."/>
            <person name="Wang S."/>
            <person name="Wang H."/>
            <person name="Wang A."/>
            <person name="Jiang F."/>
            <person name="Liu H."/>
            <person name="Zhao H."/>
            <person name="Xu D."/>
            <person name="Zhang Y."/>
        </authorList>
    </citation>
    <scope>NUCLEOTIDE SEQUENCE [LARGE SCALE GENOMIC DNA]</scope>
    <source>
        <strain evidence="2">cv. Yunnan</strain>
        <tissue evidence="1">Leaves</tissue>
    </source>
</reference>
<organism evidence="1 2">
    <name type="scientific">Smallanthus sonchifolius</name>
    <dbReference type="NCBI Taxonomy" id="185202"/>
    <lineage>
        <taxon>Eukaryota</taxon>
        <taxon>Viridiplantae</taxon>
        <taxon>Streptophyta</taxon>
        <taxon>Embryophyta</taxon>
        <taxon>Tracheophyta</taxon>
        <taxon>Spermatophyta</taxon>
        <taxon>Magnoliopsida</taxon>
        <taxon>eudicotyledons</taxon>
        <taxon>Gunneridae</taxon>
        <taxon>Pentapetalae</taxon>
        <taxon>asterids</taxon>
        <taxon>campanulids</taxon>
        <taxon>Asterales</taxon>
        <taxon>Asteraceae</taxon>
        <taxon>Asteroideae</taxon>
        <taxon>Heliantheae alliance</taxon>
        <taxon>Millerieae</taxon>
        <taxon>Smallanthus</taxon>
    </lineage>
</organism>
<reference evidence="2" key="1">
    <citation type="journal article" date="2022" name="Mol. Ecol. Resour.">
        <title>The genomes of chicory, endive, great burdock and yacon provide insights into Asteraceae palaeo-polyploidization history and plant inulin production.</title>
        <authorList>
            <person name="Fan W."/>
            <person name="Wang S."/>
            <person name="Wang H."/>
            <person name="Wang A."/>
            <person name="Jiang F."/>
            <person name="Liu H."/>
            <person name="Zhao H."/>
            <person name="Xu D."/>
            <person name="Zhang Y."/>
        </authorList>
    </citation>
    <scope>NUCLEOTIDE SEQUENCE [LARGE SCALE GENOMIC DNA]</scope>
    <source>
        <strain evidence="2">cv. Yunnan</strain>
    </source>
</reference>
<gene>
    <name evidence="1" type="ORF">L1987_20859</name>
</gene>
<accession>A0ACB9ITH3</accession>
<dbReference type="Proteomes" id="UP001056120">
    <property type="component" value="Linkage Group LG07"/>
</dbReference>
<keyword evidence="2" id="KW-1185">Reference proteome</keyword>
<dbReference type="EMBL" id="CM042024">
    <property type="protein sequence ID" value="KAI3811142.1"/>
    <property type="molecule type" value="Genomic_DNA"/>
</dbReference>
<proteinExistence type="predicted"/>
<evidence type="ECO:0000313" key="1">
    <source>
        <dbReference type="EMBL" id="KAI3811142.1"/>
    </source>
</evidence>